<dbReference type="EMBL" id="FLQR01000006">
    <property type="protein sequence ID" value="SBS72145.1"/>
    <property type="molecule type" value="Genomic_DNA"/>
</dbReference>
<evidence type="ECO:0000313" key="1">
    <source>
        <dbReference type="EMBL" id="SBS72145.1"/>
    </source>
</evidence>
<proteinExistence type="predicted"/>
<organism evidence="1">
    <name type="scientific">uncultured Microbacterium sp</name>
    <dbReference type="NCBI Taxonomy" id="191216"/>
    <lineage>
        <taxon>Bacteria</taxon>
        <taxon>Bacillati</taxon>
        <taxon>Actinomycetota</taxon>
        <taxon>Actinomycetes</taxon>
        <taxon>Micrococcales</taxon>
        <taxon>Microbacteriaceae</taxon>
        <taxon>Microbacterium</taxon>
        <taxon>environmental samples</taxon>
    </lineage>
</organism>
<gene>
    <name evidence="1" type="ORF">MIPYR_20442</name>
</gene>
<sequence length="139" mass="14722">MPSHPHHDPSAGASAARTTAGCLRTLMPSHTRYSEPAMVSTVSAPGMLAISPPTPAATTSVATRCPYSIPRTAGTVRRASPAVIAYAQSAPGVITNKTDTPQNAQIAAESIFFSLVWKKSKKDHPEGVTKMWLVCVPRR</sequence>
<protein>
    <submittedName>
        <fullName evidence="1">Uncharacterized protein</fullName>
    </submittedName>
</protein>
<reference evidence="1" key="1">
    <citation type="submission" date="2016-03" db="EMBL/GenBank/DDBJ databases">
        <authorList>
            <person name="Ploux O."/>
        </authorList>
    </citation>
    <scope>NUCLEOTIDE SEQUENCE</scope>
    <source>
        <strain evidence="1">UC1</strain>
    </source>
</reference>
<dbReference type="AlphaFoldDB" id="A0A1Y5P0K3"/>
<accession>A0A1Y5P0K3</accession>
<name>A0A1Y5P0K3_9MICO</name>